<evidence type="ECO:0008006" key="3">
    <source>
        <dbReference type="Google" id="ProtNLM"/>
    </source>
</evidence>
<keyword evidence="2" id="KW-1185">Reference proteome</keyword>
<accession>A0ABQ5NGM1</accession>
<name>A0ABQ5NGM1_9BACI</name>
<gene>
    <name evidence="1" type="ORF">LYSBPC_06490</name>
</gene>
<dbReference type="RefSeq" id="WP_264987245.1">
    <property type="nucleotide sequence ID" value="NZ_BRZA01000001.1"/>
</dbReference>
<organism evidence="1 2">
    <name type="scientific">Lysinibacillus piscis</name>
    <dbReference type="NCBI Taxonomy" id="2518931"/>
    <lineage>
        <taxon>Bacteria</taxon>
        <taxon>Bacillati</taxon>
        <taxon>Bacillota</taxon>
        <taxon>Bacilli</taxon>
        <taxon>Bacillales</taxon>
        <taxon>Bacillaceae</taxon>
        <taxon>Lysinibacillus</taxon>
    </lineage>
</organism>
<dbReference type="EMBL" id="BRZA01000001">
    <property type="protein sequence ID" value="GLC87522.1"/>
    <property type="molecule type" value="Genomic_DNA"/>
</dbReference>
<dbReference type="Proteomes" id="UP001065593">
    <property type="component" value="Unassembled WGS sequence"/>
</dbReference>
<evidence type="ECO:0000313" key="2">
    <source>
        <dbReference type="Proteomes" id="UP001065593"/>
    </source>
</evidence>
<evidence type="ECO:0000313" key="1">
    <source>
        <dbReference type="EMBL" id="GLC87522.1"/>
    </source>
</evidence>
<sequence length="69" mass="8122">MKKRELTDQGKKIVKRLVDIGKTQVWLCDQVGTSKMYMNLILHGERSGEKYLQKIYKVLDLEEEEQHTA</sequence>
<proteinExistence type="predicted"/>
<comment type="caution">
    <text evidence="1">The sequence shown here is derived from an EMBL/GenBank/DDBJ whole genome shotgun (WGS) entry which is preliminary data.</text>
</comment>
<dbReference type="SUPFAM" id="SSF47413">
    <property type="entry name" value="lambda repressor-like DNA-binding domains"/>
    <property type="match status" value="1"/>
</dbReference>
<protein>
    <recommendedName>
        <fullName evidence="3">Transcriptional regulator</fullName>
    </recommendedName>
</protein>
<dbReference type="InterPro" id="IPR010982">
    <property type="entry name" value="Lambda_DNA-bd_dom_sf"/>
</dbReference>
<reference evidence="1" key="1">
    <citation type="submission" date="2022-08" db="EMBL/GenBank/DDBJ databases">
        <title>Draft genome sequence of Lysinibacillus sp. strain KH24.</title>
        <authorList>
            <person name="Kanbe H."/>
            <person name="Itoh H."/>
        </authorList>
    </citation>
    <scope>NUCLEOTIDE SEQUENCE</scope>
    <source>
        <strain evidence="1">KH24</strain>
    </source>
</reference>